<dbReference type="InterPro" id="IPR051678">
    <property type="entry name" value="AGP_Transferase"/>
</dbReference>
<dbReference type="EMBL" id="JAULSU010000002">
    <property type="protein sequence ID" value="KAK0627882.1"/>
    <property type="molecule type" value="Genomic_DNA"/>
</dbReference>
<feature type="domain" description="Aminoglycoside phosphotransferase" evidence="1">
    <location>
        <begin position="73"/>
        <end position="289"/>
    </location>
</feature>
<comment type="caution">
    <text evidence="2">The sequence shown here is derived from an EMBL/GenBank/DDBJ whole genome shotgun (WGS) entry which is preliminary data.</text>
</comment>
<organism evidence="2 3">
    <name type="scientific">Immersiella caudata</name>
    <dbReference type="NCBI Taxonomy" id="314043"/>
    <lineage>
        <taxon>Eukaryota</taxon>
        <taxon>Fungi</taxon>
        <taxon>Dikarya</taxon>
        <taxon>Ascomycota</taxon>
        <taxon>Pezizomycotina</taxon>
        <taxon>Sordariomycetes</taxon>
        <taxon>Sordariomycetidae</taxon>
        <taxon>Sordariales</taxon>
        <taxon>Lasiosphaeriaceae</taxon>
        <taxon>Immersiella</taxon>
    </lineage>
</organism>
<sequence length="416" mass="45687">MSSHSSEDFDEEVFGPLLSISESSLVELAAKIQADTPQTNGPPSPESSTGRLVRRIAGSYNLVHIIELGPDFKLVVRVPATGWGDGLTPTAAQAIESQVTTMRLISAKTSIPIPQVYAFDTTTDNTIGAPYICTSFVPGRSLATAWFDTTVPMPLQDRRLRTLKGLAGCLAQLAQFNFPKIGSIHANGNGGLVIGPCYDWEEKEDGRVSINSSGPYDTAAAYMHDHFVATDEEGVWDRAATMVTKAAMRFLPIRNSEGFALSVPDFDSQNILVDDSGNISGIIDWDLVQTVPRCVGYSCYPGWITRDWDPLVYGGPDEELENSPEELEGYRRFYDQALGDAMQRSGDWEFTRKSHIWEAIWIAALKRVNRLEICCKLVQEATGDKDGARGIMYDLGSGEGDWPNLEKEIEAFLSQG</sequence>
<proteinExistence type="predicted"/>
<dbReference type="Gene3D" id="3.30.200.20">
    <property type="entry name" value="Phosphorylase Kinase, domain 1"/>
    <property type="match status" value="1"/>
</dbReference>
<dbReference type="Gene3D" id="3.90.1200.10">
    <property type="match status" value="1"/>
</dbReference>
<dbReference type="AlphaFoldDB" id="A0AA39X6I9"/>
<evidence type="ECO:0000313" key="2">
    <source>
        <dbReference type="EMBL" id="KAK0627882.1"/>
    </source>
</evidence>
<evidence type="ECO:0000313" key="3">
    <source>
        <dbReference type="Proteomes" id="UP001175000"/>
    </source>
</evidence>
<protein>
    <recommendedName>
        <fullName evidence="1">Aminoglycoside phosphotransferase domain-containing protein</fullName>
    </recommendedName>
</protein>
<gene>
    <name evidence="2" type="ORF">B0T14DRAFT_513495</name>
</gene>
<name>A0AA39X6I9_9PEZI</name>
<dbReference type="InterPro" id="IPR011009">
    <property type="entry name" value="Kinase-like_dom_sf"/>
</dbReference>
<dbReference type="Pfam" id="PF01636">
    <property type="entry name" value="APH"/>
    <property type="match status" value="1"/>
</dbReference>
<dbReference type="PANTHER" id="PTHR21310:SF51">
    <property type="entry name" value="AMINOGLYCOSIDE PHOSPHOTRANSFERASE DOMAIN-CONTAINING PROTEIN"/>
    <property type="match status" value="1"/>
</dbReference>
<dbReference type="Proteomes" id="UP001175000">
    <property type="component" value="Unassembled WGS sequence"/>
</dbReference>
<evidence type="ECO:0000259" key="1">
    <source>
        <dbReference type="Pfam" id="PF01636"/>
    </source>
</evidence>
<keyword evidence="3" id="KW-1185">Reference proteome</keyword>
<reference evidence="2" key="1">
    <citation type="submission" date="2023-06" db="EMBL/GenBank/DDBJ databases">
        <title>Genome-scale phylogeny and comparative genomics of the fungal order Sordariales.</title>
        <authorList>
            <consortium name="Lawrence Berkeley National Laboratory"/>
            <person name="Hensen N."/>
            <person name="Bonometti L."/>
            <person name="Westerberg I."/>
            <person name="Brannstrom I.O."/>
            <person name="Guillou S."/>
            <person name="Cros-Aarteil S."/>
            <person name="Calhoun S."/>
            <person name="Haridas S."/>
            <person name="Kuo A."/>
            <person name="Mondo S."/>
            <person name="Pangilinan J."/>
            <person name="Riley R."/>
            <person name="Labutti K."/>
            <person name="Andreopoulos B."/>
            <person name="Lipzen A."/>
            <person name="Chen C."/>
            <person name="Yanf M."/>
            <person name="Daum C."/>
            <person name="Ng V."/>
            <person name="Clum A."/>
            <person name="Steindorff A."/>
            <person name="Ohm R."/>
            <person name="Martin F."/>
            <person name="Silar P."/>
            <person name="Natvig D."/>
            <person name="Lalanne C."/>
            <person name="Gautier V."/>
            <person name="Ament-Velasquez S.L."/>
            <person name="Kruys A."/>
            <person name="Hutchinson M.I."/>
            <person name="Powell A.J."/>
            <person name="Barry K."/>
            <person name="Miller A.N."/>
            <person name="Grigoriev I.V."/>
            <person name="Debuchy R."/>
            <person name="Gladieux P."/>
            <person name="Thoren M.H."/>
            <person name="Johannesson H."/>
        </authorList>
    </citation>
    <scope>NUCLEOTIDE SEQUENCE</scope>
    <source>
        <strain evidence="2">CBS 606.72</strain>
    </source>
</reference>
<dbReference type="SUPFAM" id="SSF56112">
    <property type="entry name" value="Protein kinase-like (PK-like)"/>
    <property type="match status" value="1"/>
</dbReference>
<accession>A0AA39X6I9</accession>
<dbReference type="PANTHER" id="PTHR21310">
    <property type="entry name" value="AMINOGLYCOSIDE PHOSPHOTRANSFERASE-RELATED-RELATED"/>
    <property type="match status" value="1"/>
</dbReference>
<dbReference type="InterPro" id="IPR002575">
    <property type="entry name" value="Aminoglycoside_PTrfase"/>
</dbReference>